<gene>
    <name evidence="1" type="ORF">NX02_29350</name>
</gene>
<dbReference type="HOGENOM" id="CLU_1383400_0_0_5"/>
<evidence type="ECO:0000313" key="2">
    <source>
        <dbReference type="Proteomes" id="UP000018851"/>
    </source>
</evidence>
<keyword evidence="2" id="KW-1185">Reference proteome</keyword>
<evidence type="ECO:0000313" key="1">
    <source>
        <dbReference type="EMBL" id="AHE57434.1"/>
    </source>
</evidence>
<reference evidence="1 2" key="1">
    <citation type="submission" date="2013-07" db="EMBL/GenBank/DDBJ databases">
        <title>Completed genome of Sphingomonas sanxanigenens NX02.</title>
        <authorList>
            <person name="Ma T."/>
            <person name="Huang H."/>
            <person name="Wu M."/>
            <person name="Li X."/>
            <person name="Li G."/>
        </authorList>
    </citation>
    <scope>NUCLEOTIDE SEQUENCE [LARGE SCALE GENOMIC DNA]</scope>
    <source>
        <strain evidence="1 2">NX02</strain>
    </source>
</reference>
<dbReference type="Proteomes" id="UP000018851">
    <property type="component" value="Chromosome"/>
</dbReference>
<dbReference type="EMBL" id="CP006644">
    <property type="protein sequence ID" value="AHE57434.1"/>
    <property type="molecule type" value="Genomic_DNA"/>
</dbReference>
<organism evidence="1 2">
    <name type="scientific">Sphingomonas sanxanigenens DSM 19645 = NX02</name>
    <dbReference type="NCBI Taxonomy" id="1123269"/>
    <lineage>
        <taxon>Bacteria</taxon>
        <taxon>Pseudomonadati</taxon>
        <taxon>Pseudomonadota</taxon>
        <taxon>Alphaproteobacteria</taxon>
        <taxon>Sphingomonadales</taxon>
        <taxon>Sphingomonadaceae</taxon>
        <taxon>Sphingomonas</taxon>
    </lineage>
</organism>
<sequence length="196" mass="21590">MIDLPTDVSPLATPRYLDFGGFLEPPTGAEVQRLNRLGNRFAVAFKLPPLGSDREGRVWVSRLLRGIGEGARIPYPLVDYQPGTPGEVVVNGNGQAGRLLNVRGATPRYAFKEGAPFSIEMAGQHFLHFVDDQVIADAAGNAQIQFSPMLRKQPADGDKVHVARPMIEGFVMGSELAWNIALDRNISIEFEIHERR</sequence>
<dbReference type="PATRIC" id="fig|1123269.5.peg.5753"/>
<proteinExistence type="predicted"/>
<dbReference type="eggNOG" id="ENOG5031055">
    <property type="taxonomic scope" value="Bacteria"/>
</dbReference>
<dbReference type="AlphaFoldDB" id="W0AHQ3"/>
<dbReference type="OrthoDB" id="7173828at2"/>
<protein>
    <submittedName>
        <fullName evidence="1">Uncharacterized protein</fullName>
    </submittedName>
</protein>
<name>W0AHQ3_9SPHN</name>
<dbReference type="RefSeq" id="WP_025295521.1">
    <property type="nucleotide sequence ID" value="NZ_CP006644.1"/>
</dbReference>
<accession>W0AHQ3</accession>
<dbReference type="STRING" id="1123269.NX02_29350"/>
<dbReference type="KEGG" id="ssan:NX02_29350"/>